<feature type="compositionally biased region" description="Basic residues" evidence="1">
    <location>
        <begin position="9"/>
        <end position="20"/>
    </location>
</feature>
<dbReference type="AlphaFoldDB" id="A0A6C0ILX7"/>
<protein>
    <submittedName>
        <fullName evidence="2">Uncharacterized protein</fullName>
    </submittedName>
</protein>
<accession>A0A6C0ILX7</accession>
<dbReference type="EMBL" id="MN740217">
    <property type="protein sequence ID" value="QHT94184.1"/>
    <property type="molecule type" value="Genomic_DNA"/>
</dbReference>
<organism evidence="2">
    <name type="scientific">viral metagenome</name>
    <dbReference type="NCBI Taxonomy" id="1070528"/>
    <lineage>
        <taxon>unclassified sequences</taxon>
        <taxon>metagenomes</taxon>
        <taxon>organismal metagenomes</taxon>
    </lineage>
</organism>
<evidence type="ECO:0000256" key="1">
    <source>
        <dbReference type="SAM" id="MobiDB-lite"/>
    </source>
</evidence>
<sequence>MESKLNSTAKKKGLHKKKPTNKTLKTKLFKDSLAKLSSGEILTKALDLDEIIEIEEKNASQIKPKLIKDLSSLEKALNRTKNGGYIVVGDAHHGDLIFDLIVKLYPNLSEDLQKLLKTAYYFSENGYQTKELQEKGIGKKFVGLDDGKSLHKSKYDELRRNHQANTDWSEIIMKNRHSGVHIISIGRSHLYTIKGKNNGSKIEKVLSFQDTLKKRSKKPITVFAMNNDIDLNYDNYKEYAKTHQLDEVTNNPKIRSLFVV</sequence>
<evidence type="ECO:0000313" key="2">
    <source>
        <dbReference type="EMBL" id="QHT94184.1"/>
    </source>
</evidence>
<feature type="region of interest" description="Disordered" evidence="1">
    <location>
        <begin position="1"/>
        <end position="20"/>
    </location>
</feature>
<reference evidence="2" key="1">
    <citation type="journal article" date="2020" name="Nature">
        <title>Giant virus diversity and host interactions through global metagenomics.</title>
        <authorList>
            <person name="Schulz F."/>
            <person name="Roux S."/>
            <person name="Paez-Espino D."/>
            <person name="Jungbluth S."/>
            <person name="Walsh D.A."/>
            <person name="Denef V.J."/>
            <person name="McMahon K.D."/>
            <person name="Konstantinidis K.T."/>
            <person name="Eloe-Fadrosh E.A."/>
            <person name="Kyrpides N.C."/>
            <person name="Woyke T."/>
        </authorList>
    </citation>
    <scope>NUCLEOTIDE SEQUENCE</scope>
    <source>
        <strain evidence="2">GVMAG-M-3300024258-28</strain>
    </source>
</reference>
<proteinExistence type="predicted"/>
<name>A0A6C0ILX7_9ZZZZ</name>